<protein>
    <submittedName>
        <fullName evidence="1">Uncharacterized protein</fullName>
    </submittedName>
</protein>
<evidence type="ECO:0000313" key="1">
    <source>
        <dbReference type="EMBL" id="NEN73613.1"/>
    </source>
</evidence>
<sequence length="76" mass="8520">MRHRLSLLAQQVPVVQADVRIVNLNAKKKQNPPKRVLSVLNIKLRACHYNCKVGSGKASLFSRGALHHLHTQSSEK</sequence>
<organism evidence="1 2">
    <name type="scientific">Escherichia coli</name>
    <dbReference type="NCBI Taxonomy" id="562"/>
    <lineage>
        <taxon>Bacteria</taxon>
        <taxon>Pseudomonadati</taxon>
        <taxon>Pseudomonadota</taxon>
        <taxon>Gammaproteobacteria</taxon>
        <taxon>Enterobacterales</taxon>
        <taxon>Enterobacteriaceae</taxon>
        <taxon>Escherichia</taxon>
    </lineage>
</organism>
<accession>A0A826ZNZ6</accession>
<dbReference type="Proteomes" id="UP000471360">
    <property type="component" value="Unassembled WGS sequence"/>
</dbReference>
<proteinExistence type="predicted"/>
<evidence type="ECO:0000313" key="2">
    <source>
        <dbReference type="Proteomes" id="UP000471360"/>
    </source>
</evidence>
<name>A0A826ZNZ6_ECOLX</name>
<dbReference type="RefSeq" id="WP_001743644.1">
    <property type="nucleotide sequence ID" value="NZ_CABWKC010000056.1"/>
</dbReference>
<gene>
    <name evidence="1" type="ORF">G3W53_26955</name>
</gene>
<reference evidence="1 2" key="1">
    <citation type="submission" date="2020-02" db="EMBL/GenBank/DDBJ databases">
        <authorList>
            <person name="Subbiah M."/>
            <person name="Call D."/>
        </authorList>
    </citation>
    <scope>NUCLEOTIDE SEQUENCE [LARGE SCALE GENOMIC DNA]</scope>
    <source>
        <strain evidence="1 2">8375wB1</strain>
    </source>
</reference>
<dbReference type="AlphaFoldDB" id="A0A826ZNZ6"/>
<dbReference type="EMBL" id="JAAGYP010000186">
    <property type="protein sequence ID" value="NEN73613.1"/>
    <property type="molecule type" value="Genomic_DNA"/>
</dbReference>
<comment type="caution">
    <text evidence="1">The sequence shown here is derived from an EMBL/GenBank/DDBJ whole genome shotgun (WGS) entry which is preliminary data.</text>
</comment>